<feature type="domain" description="Clp ATPase C-terminal" evidence="6">
    <location>
        <begin position="1796"/>
        <end position="1888"/>
    </location>
</feature>
<accession>A0A511HF07</accession>
<feature type="domain" description="AAA+ ATPase" evidence="5">
    <location>
        <begin position="253"/>
        <end position="395"/>
    </location>
</feature>
<dbReference type="GO" id="GO:0016887">
    <property type="term" value="F:ATP hydrolysis activity"/>
    <property type="evidence" value="ECO:0007669"/>
    <property type="project" value="InterPro"/>
</dbReference>
<dbReference type="GO" id="GO:0005524">
    <property type="term" value="F:ATP binding"/>
    <property type="evidence" value="ECO:0007669"/>
    <property type="project" value="UniProtKB-KW"/>
</dbReference>
<dbReference type="GO" id="GO:0006508">
    <property type="term" value="P:proteolysis"/>
    <property type="evidence" value="ECO:0007669"/>
    <property type="project" value="UniProtKB-KW"/>
</dbReference>
<evidence type="ECO:0000259" key="5">
    <source>
        <dbReference type="SMART" id="SM00382"/>
    </source>
</evidence>
<protein>
    <submittedName>
        <fullName evidence="8">ATP-dependent Clp protease ATP-binding subunit ClpA</fullName>
    </submittedName>
</protein>
<dbReference type="Pfam" id="PF07724">
    <property type="entry name" value="AAA_2"/>
    <property type="match status" value="2"/>
</dbReference>
<name>A0A511HF07_9BACT</name>
<keyword evidence="8" id="KW-0378">Hydrolase</keyword>
<dbReference type="GO" id="GO:0005737">
    <property type="term" value="C:cytoplasm"/>
    <property type="evidence" value="ECO:0007669"/>
    <property type="project" value="TreeGrafter"/>
</dbReference>
<keyword evidence="9" id="KW-1185">Reference proteome</keyword>
<feature type="compositionally biased region" description="Basic and acidic residues" evidence="4">
    <location>
        <begin position="187"/>
        <end position="204"/>
    </location>
</feature>
<keyword evidence="1" id="KW-0547">Nucleotide-binding</keyword>
<organism evidence="7 10">
    <name type="scientific">Myxococcus virescens</name>
    <dbReference type="NCBI Taxonomy" id="83456"/>
    <lineage>
        <taxon>Bacteria</taxon>
        <taxon>Pseudomonadati</taxon>
        <taxon>Myxococcota</taxon>
        <taxon>Myxococcia</taxon>
        <taxon>Myxococcales</taxon>
        <taxon>Cystobacterineae</taxon>
        <taxon>Myxococcaceae</taxon>
        <taxon>Myxococcus</taxon>
    </lineage>
</organism>
<keyword evidence="2 8" id="KW-0067">ATP-binding</keyword>
<dbReference type="SMART" id="SM00382">
    <property type="entry name" value="AAA"/>
    <property type="match status" value="4"/>
</dbReference>
<dbReference type="GO" id="GO:0008233">
    <property type="term" value="F:peptidase activity"/>
    <property type="evidence" value="ECO:0007669"/>
    <property type="project" value="UniProtKB-KW"/>
</dbReference>
<dbReference type="PANTHER" id="PTHR11638">
    <property type="entry name" value="ATP-DEPENDENT CLP PROTEASE"/>
    <property type="match status" value="1"/>
</dbReference>
<keyword evidence="8" id="KW-0645">Protease</keyword>
<keyword evidence="3" id="KW-0143">Chaperone</keyword>
<evidence type="ECO:0000313" key="10">
    <source>
        <dbReference type="Proteomes" id="UP000321224"/>
    </source>
</evidence>
<dbReference type="GO" id="GO:0034605">
    <property type="term" value="P:cellular response to heat"/>
    <property type="evidence" value="ECO:0007669"/>
    <property type="project" value="TreeGrafter"/>
</dbReference>
<feature type="domain" description="AAA+ ATPase" evidence="5">
    <location>
        <begin position="1358"/>
        <end position="1608"/>
    </location>
</feature>
<dbReference type="EMBL" id="FNAJ01000013">
    <property type="protein sequence ID" value="SDE84251.1"/>
    <property type="molecule type" value="Genomic_DNA"/>
</dbReference>
<feature type="domain" description="Clp ATPase C-terminal" evidence="6">
    <location>
        <begin position="698"/>
        <end position="789"/>
    </location>
</feature>
<evidence type="ECO:0000256" key="2">
    <source>
        <dbReference type="ARBA" id="ARBA00022840"/>
    </source>
</evidence>
<dbReference type="InterPro" id="IPR050130">
    <property type="entry name" value="ClpA_ClpB"/>
</dbReference>
<dbReference type="RefSeq" id="WP_244172088.1">
    <property type="nucleotide sequence ID" value="NZ_BJVY01000022.1"/>
</dbReference>
<feature type="domain" description="AAA+ ATPase" evidence="5">
    <location>
        <begin position="533"/>
        <end position="684"/>
    </location>
</feature>
<dbReference type="InterPro" id="IPR003593">
    <property type="entry name" value="AAA+_ATPase"/>
</dbReference>
<reference evidence="8 9" key="1">
    <citation type="submission" date="2016-10" db="EMBL/GenBank/DDBJ databases">
        <authorList>
            <person name="Varghese N."/>
            <person name="Submissions S."/>
        </authorList>
    </citation>
    <scope>NUCLEOTIDE SEQUENCE [LARGE SCALE GENOMIC DNA]</scope>
    <source>
        <strain evidence="8 9">DSM 2260</strain>
    </source>
</reference>
<feature type="region of interest" description="Disordered" evidence="4">
    <location>
        <begin position="170"/>
        <end position="207"/>
    </location>
</feature>
<evidence type="ECO:0000313" key="7">
    <source>
        <dbReference type="EMBL" id="GEL72127.1"/>
    </source>
</evidence>
<reference evidence="7 10" key="2">
    <citation type="submission" date="2019-07" db="EMBL/GenBank/DDBJ databases">
        <title>Whole genome shotgun sequence of Myxococcus virescens NBRC 100334.</title>
        <authorList>
            <person name="Hosoyama A."/>
            <person name="Uohara A."/>
            <person name="Ohji S."/>
            <person name="Ichikawa N."/>
        </authorList>
    </citation>
    <scope>NUCLEOTIDE SEQUENCE [LARGE SCALE GENOMIC DNA]</scope>
    <source>
        <strain evidence="7 10">NBRC 100334</strain>
    </source>
</reference>
<dbReference type="Pfam" id="PF10431">
    <property type="entry name" value="ClpB_D2-small"/>
    <property type="match status" value="2"/>
</dbReference>
<dbReference type="Gene3D" id="1.10.8.60">
    <property type="match status" value="2"/>
</dbReference>
<evidence type="ECO:0000256" key="4">
    <source>
        <dbReference type="SAM" id="MobiDB-lite"/>
    </source>
</evidence>
<evidence type="ECO:0000313" key="8">
    <source>
        <dbReference type="EMBL" id="SDE84251.1"/>
    </source>
</evidence>
<dbReference type="SMART" id="SM01086">
    <property type="entry name" value="ClpB_D2-small"/>
    <property type="match status" value="2"/>
</dbReference>
<evidence type="ECO:0000313" key="9">
    <source>
        <dbReference type="Proteomes" id="UP000198717"/>
    </source>
</evidence>
<dbReference type="Proteomes" id="UP000321224">
    <property type="component" value="Unassembled WGS sequence"/>
</dbReference>
<dbReference type="PRINTS" id="PR00300">
    <property type="entry name" value="CLPPROTEASEA"/>
</dbReference>
<dbReference type="SUPFAM" id="SSF52540">
    <property type="entry name" value="P-loop containing nucleoside triphosphate hydrolases"/>
    <property type="match status" value="4"/>
</dbReference>
<dbReference type="InterPro" id="IPR019489">
    <property type="entry name" value="Clp_ATPase_C"/>
</dbReference>
<dbReference type="InterPro" id="IPR001270">
    <property type="entry name" value="ClpA/B"/>
</dbReference>
<comment type="caution">
    <text evidence="7">The sequence shown here is derived from an EMBL/GenBank/DDBJ whole genome shotgun (WGS) entry which is preliminary data.</text>
</comment>
<evidence type="ECO:0000259" key="6">
    <source>
        <dbReference type="SMART" id="SM01086"/>
    </source>
</evidence>
<dbReference type="Proteomes" id="UP000198717">
    <property type="component" value="Unassembled WGS sequence"/>
</dbReference>
<proteinExistence type="predicted"/>
<dbReference type="Pfam" id="PF00004">
    <property type="entry name" value="AAA"/>
    <property type="match status" value="2"/>
</dbReference>
<dbReference type="EMBL" id="BJVY01000022">
    <property type="protein sequence ID" value="GEL72127.1"/>
    <property type="molecule type" value="Genomic_DNA"/>
</dbReference>
<evidence type="ECO:0000256" key="1">
    <source>
        <dbReference type="ARBA" id="ARBA00022741"/>
    </source>
</evidence>
<dbReference type="CDD" id="cd19499">
    <property type="entry name" value="RecA-like_ClpB_Hsp104-like"/>
    <property type="match status" value="2"/>
</dbReference>
<dbReference type="CDD" id="cd00009">
    <property type="entry name" value="AAA"/>
    <property type="match status" value="2"/>
</dbReference>
<dbReference type="PANTHER" id="PTHR11638:SF175">
    <property type="entry name" value="ATP-DEPENDENT CLP PROTEASE, ATP-BINDING SUBUNIT CLPC"/>
    <property type="match status" value="1"/>
</dbReference>
<dbReference type="InterPro" id="IPR027417">
    <property type="entry name" value="P-loop_NTPase"/>
</dbReference>
<dbReference type="Gene3D" id="3.40.50.300">
    <property type="entry name" value="P-loop containing nucleotide triphosphate hydrolases"/>
    <property type="match status" value="4"/>
</dbReference>
<sequence length="1892" mass="207846">MDLKLPFVVAPLSGRLVEAWVPAFFPALHKAGPSLSMLRDELALAVMERFERESPSQVAQYQLPPHFALKHVTVDAEGRDREKNRRVVLQGTMSVLLEKWPRDTFWVVTPTRLPAARFALNQPADLPQALARRLVAWCLEHNLDSLDAHWAQGREQLELLEVDAYAPSVLPRTPPRPALPARRRRAKNPEKEDTAPETPEQREQRRNRRRLTLVELRVVARNLSHGARDGTLERCFGREALVRELVEALEGREGSALVLVGPPGAGKTALIHEAVSRLTARQDAAGVRRDVWRVDGNQFIAGMMYVGQWEARARGVVKELMEVGDLLYVDDLASLVYAGRTRNERTNVAQFLEPHMARGELTVLAESTPERFERVREEAPTLASLFRVIHVPALDARATLPALLGTVRELEAEGTDSAVRLSPLALETLLSLQERFVSHEAFPGKAVRLLRRVMARQGVNTSGTRRFSSGDVIDAMREQTGLPDFILGSAQPKKREALTWEMQRQVAGQPEAVEAVVDAILTLQSALQPSDKPLATYLFVGPTGVGKTETAKALARTLFGGEQRLIRFDMSEFVTSSSITRLLGRPGAPDGELTTALRTQPFCVVLFDEVEKAHPRVFDALLQFLGEGRLTDGAGRTVDARQSVVVLTSNLGVREAATHTGFHRAADSAEAHYLSAVRAWFRPEFFNRLDRVVPFRPLTPAALRVVVDLALEALLSRHGIRQGNVLVEVEPRLLDLLVEEAYDPRYGARPLKRALEKRLTLPLAHHLVRRSADDLARVELLRDGNDLRVSVEVLVNVPAWAPERPASAWSLAEVSRLLEETRSRLEALMSKEVPEAGELAERLHRLALEATDIRDYELVPRDFQDAPSPASTVKQMLTSHSSHVGHLGLRQRPAYEERPLHVSNEEQLRRAQPRVLALRDETAWAEHQLTHLARGTDVVTVLVEGLGDATPSAVWTVAHSLPSALGESAMYLEAVHADGRTEWFQSGDERSEDLTLRRVAVRMSAIGLRDVLAPLRGYALVDLVHGDGPRQVLVRLEHLSEDIGSLEDVPRVMAAWDEAVVRERDARRSGAASVGAASHVILRGREGVTTGRPHDSTELTHVASGRRPREALAWAARVLREPARDTTDMEKNVHLFVRTYPGLGVAAHVLTHPHLAAFAPTLHAARLDIAAVVGRLLKRGALWDEETHWSDLRQRKTTLTVRALEHGKMLSVPLRLTVLTHGVKARTARKGAPARQSLRVWVPRVDVKGTLHDAADLEPFVEELVRHELYLASLDRLHSLAYVGEEQVETLSVPVRFRDTPRARALDAAKPQRRQAPPPGLAEASRCLNEEARAGLLERAWERDLEVSRLAEAVTSRTRASVLLVGPSSVGKTALVHELVHRAEAATTGSPLHGLEVFSSSGGRIMAGMRYLGQWQERVKHMVEALRVRRAVLHLDSLSELLSLGSGDTGLDVARQLLPALESGEVSLVLEATPEDVARAERTHAAFLQSLRHIAVAPLSAQAARTALQQASHRVGRARKVRFTPDALDRASELTERFGSGPSPGGAMSLLRAASTEPGATGEVNAASVTRAFCTRTGYPLELVDSAIRLDPDALLRRFRERVVGQDEATLLLRNLVVTLKTGLADPSRPLGAFLLLGPTGVGKTESALALAEYLFGDVARLARFDMAEYAAPGSATRLVGEAGGQQGSLARRVREQPFGVVLLDEIEKADAGVHDLLLQVLGEGRLTDATGRTVSFRNTVVLLTSNLGADSAGRSLGFGERGALERAAHYLGAAAAFFRPELLNRLDRVVPYRALTEDVIESLARRALEAALSREGLSRRGVKVTFGEDVVKHLARSGFDARYGARPLKRAVEQQVVAPLARWLAAQATCAPPQVVLRVGAEGRIALSGLE</sequence>
<evidence type="ECO:0000256" key="3">
    <source>
        <dbReference type="ARBA" id="ARBA00023186"/>
    </source>
</evidence>
<gene>
    <name evidence="7" type="ORF">MVI01_39110</name>
    <name evidence="8" type="ORF">SAMN04488504_11326</name>
</gene>
<dbReference type="InterPro" id="IPR003959">
    <property type="entry name" value="ATPase_AAA_core"/>
</dbReference>
<feature type="domain" description="AAA+ ATPase" evidence="5">
    <location>
        <begin position="1630"/>
        <end position="1797"/>
    </location>
</feature>